<sequence>MASRYSSIPLTTSWPSTAFGSEDSDRSIEVVALKENLKLQGRVRELESKLQQAEVDLQHAREMNRRSANESQRAVERLETEVRELKFKLTERSFRSLHSSHPMNEEQVLQSVPQHNERKPEPSHMSLDYSSQIHELLQALEKAHEDALECRKELKDEQDRSDELLYQLEHVRATCAHEVFTAKEAADAAKMSLASKSEELRILRAKLASSDQSTEDATRSFQSLLAAAEDRAAKAEEKICKLESVLSAARDQLVNTNLLDPVETVSSAMRLLDEQKSTIQDLTSKLAEQESVCLQLRQDCLEAKENLRRSNRDFQDLQEKDSETFQVQVRKMQEEMQDLLGEALKRNREQAAEAEALKDKLRRATEKLEEREEETRLQMEEEKIESERARREFEAQVKGLHSELARLEESKQKERENLVEAIKRMEEKKQEDSMLIDELRKRMVELQREIDSFKARAAQEHASLSAAVESTIKDAQFAESNAQRELRTAVEKHDKLVKRAEKAETEASELREEIGRLQEKQKGLRGELEEAKRKEKVEAELKGKTISSLREALGTCQEALEEAKKALASQVDRSKMVEEEWSNQLKASQSALSRSEAEAKRSRESFKEKAGKLEEELAGVKKVLEEGRSSNLFLQRELQSAQTLLKNEQSYVKNLKQEHDSYVDKLRKQIAQMKETNENLCKVLEKKEEEIGESEKKYRERLKTLQRERDNAEERLGQCEYDTKRSREAAEELDRRLSSVKEELKERMKLHDSLVRQVKDLKVENVNLKAKSHSHTDELVKLVKDEPQMERRGLGCKEEEEEELARARQELMDTRLELHSSQQNLLAVTRQLNDAKEELLKAKVEAEESWGKRVKEREAELSHMRGELQQQKSESSELTRSLKIAREESETLRKALKAVEKELQKSAGAEEEAAEGVKGEVVEPVLEDLFSPCSQLRKAKEELSAAQHKLSQLEEEVEGLRDERRSLRAELEDRKAAEEKLQLELVALEPQGTALDMALMNISELEKKVTEVEEREEYSKRRQREIEERFEALQAQRMLDIRNSQKVLQEAEKELQKLQNERDQLRAELETLRSHSSQPSKRSSFPETSRASEDEDLVVGDRESPEGETGVPATGGYGCQPGSSAMAARSGEPSRTATATLGALAVLLGLSKDEALTWAELRDKLGNNLPAKMGSLQLSKEEVRAAGKKEYMERTKLAAKIFARSSSSQVRMLLMPMELSCNRPGLYQRPAVSYTSGSQSLSMCRDFSAMTRIDV</sequence>
<evidence type="ECO:0000256" key="2">
    <source>
        <dbReference type="SAM" id="MobiDB-lite"/>
    </source>
</evidence>
<reference evidence="3 5" key="1">
    <citation type="journal article" date="2012" name="Nature">
        <title>Algal genomes reveal evolutionary mosaicism and the fate of nucleomorphs.</title>
        <authorList>
            <consortium name="DOE Joint Genome Institute"/>
            <person name="Curtis B.A."/>
            <person name="Tanifuji G."/>
            <person name="Burki F."/>
            <person name="Gruber A."/>
            <person name="Irimia M."/>
            <person name="Maruyama S."/>
            <person name="Arias M.C."/>
            <person name="Ball S.G."/>
            <person name="Gile G.H."/>
            <person name="Hirakawa Y."/>
            <person name="Hopkins J.F."/>
            <person name="Kuo A."/>
            <person name="Rensing S.A."/>
            <person name="Schmutz J."/>
            <person name="Symeonidi A."/>
            <person name="Elias M."/>
            <person name="Eveleigh R.J."/>
            <person name="Herman E.K."/>
            <person name="Klute M.J."/>
            <person name="Nakayama T."/>
            <person name="Obornik M."/>
            <person name="Reyes-Prieto A."/>
            <person name="Armbrust E.V."/>
            <person name="Aves S.J."/>
            <person name="Beiko R.G."/>
            <person name="Coutinho P."/>
            <person name="Dacks J.B."/>
            <person name="Durnford D.G."/>
            <person name="Fast N.M."/>
            <person name="Green B.R."/>
            <person name="Grisdale C.J."/>
            <person name="Hempel F."/>
            <person name="Henrissat B."/>
            <person name="Hoppner M.P."/>
            <person name="Ishida K."/>
            <person name="Kim E."/>
            <person name="Koreny L."/>
            <person name="Kroth P.G."/>
            <person name="Liu Y."/>
            <person name="Malik S.B."/>
            <person name="Maier U.G."/>
            <person name="McRose D."/>
            <person name="Mock T."/>
            <person name="Neilson J.A."/>
            <person name="Onodera N.T."/>
            <person name="Poole A.M."/>
            <person name="Pritham E.J."/>
            <person name="Richards T.A."/>
            <person name="Rocap G."/>
            <person name="Roy S.W."/>
            <person name="Sarai C."/>
            <person name="Schaack S."/>
            <person name="Shirato S."/>
            <person name="Slamovits C.H."/>
            <person name="Spencer D.F."/>
            <person name="Suzuki S."/>
            <person name="Worden A.Z."/>
            <person name="Zauner S."/>
            <person name="Barry K."/>
            <person name="Bell C."/>
            <person name="Bharti A.K."/>
            <person name="Crow J.A."/>
            <person name="Grimwood J."/>
            <person name="Kramer R."/>
            <person name="Lindquist E."/>
            <person name="Lucas S."/>
            <person name="Salamov A."/>
            <person name="McFadden G.I."/>
            <person name="Lane C.E."/>
            <person name="Keeling P.J."/>
            <person name="Gray M.W."/>
            <person name="Grigoriev I.V."/>
            <person name="Archibald J.M."/>
        </authorList>
    </citation>
    <scope>NUCLEOTIDE SEQUENCE</scope>
    <source>
        <strain evidence="3 5">CCMP2712</strain>
    </source>
</reference>
<evidence type="ECO:0000313" key="3">
    <source>
        <dbReference type="EMBL" id="EKX49551.1"/>
    </source>
</evidence>
<feature type="region of interest" description="Disordered" evidence="2">
    <location>
        <begin position="1070"/>
        <end position="1130"/>
    </location>
</feature>
<evidence type="ECO:0000313" key="5">
    <source>
        <dbReference type="Proteomes" id="UP000011087"/>
    </source>
</evidence>
<feature type="compositionally biased region" description="Polar residues" evidence="2">
    <location>
        <begin position="1"/>
        <end position="19"/>
    </location>
</feature>
<proteinExistence type="predicted"/>
<feature type="compositionally biased region" description="Low complexity" evidence="2">
    <location>
        <begin position="1074"/>
        <end position="1083"/>
    </location>
</feature>
<evidence type="ECO:0000256" key="1">
    <source>
        <dbReference type="SAM" id="Coils"/>
    </source>
</evidence>
<dbReference type="EMBL" id="JH992981">
    <property type="protein sequence ID" value="EKX49551.1"/>
    <property type="molecule type" value="Genomic_DNA"/>
</dbReference>
<feature type="coiled-coil region" evidence="1">
    <location>
        <begin position="36"/>
        <end position="88"/>
    </location>
</feature>
<feature type="region of interest" description="Disordered" evidence="2">
    <location>
        <begin position="582"/>
        <end position="609"/>
    </location>
</feature>
<feature type="coiled-coil region" evidence="1">
    <location>
        <begin position="133"/>
        <end position="160"/>
    </location>
</feature>
<evidence type="ECO:0000313" key="4">
    <source>
        <dbReference type="EnsemblProtists" id="EKX49551"/>
    </source>
</evidence>
<feature type="region of interest" description="Disordered" evidence="2">
    <location>
        <begin position="96"/>
        <end position="125"/>
    </location>
</feature>
<dbReference type="OMA" id="INDEHKH"/>
<feature type="region of interest" description="Disordered" evidence="2">
    <location>
        <begin position="1"/>
        <end position="23"/>
    </location>
</feature>
<feature type="compositionally biased region" description="Basic and acidic residues" evidence="2">
    <location>
        <begin position="595"/>
        <end position="609"/>
    </location>
</feature>
<dbReference type="STRING" id="905079.L1JLV6"/>
<feature type="compositionally biased region" description="Polar residues" evidence="2">
    <location>
        <begin position="582"/>
        <end position="593"/>
    </location>
</feature>
<feature type="coiled-coil region" evidence="1">
    <location>
        <begin position="272"/>
        <end position="456"/>
    </location>
</feature>
<dbReference type="RefSeq" id="XP_005836531.1">
    <property type="nucleotide sequence ID" value="XM_005836474.1"/>
</dbReference>
<keyword evidence="1" id="KW-0175">Coiled coil</keyword>
<reference evidence="5" key="2">
    <citation type="submission" date="2012-11" db="EMBL/GenBank/DDBJ databases">
        <authorList>
            <person name="Kuo A."/>
            <person name="Curtis B.A."/>
            <person name="Tanifuji G."/>
            <person name="Burki F."/>
            <person name="Gruber A."/>
            <person name="Irimia M."/>
            <person name="Maruyama S."/>
            <person name="Arias M.C."/>
            <person name="Ball S.G."/>
            <person name="Gile G.H."/>
            <person name="Hirakawa Y."/>
            <person name="Hopkins J.F."/>
            <person name="Rensing S.A."/>
            <person name="Schmutz J."/>
            <person name="Symeonidi A."/>
            <person name="Elias M."/>
            <person name="Eveleigh R.J."/>
            <person name="Herman E.K."/>
            <person name="Klute M.J."/>
            <person name="Nakayama T."/>
            <person name="Obornik M."/>
            <person name="Reyes-Prieto A."/>
            <person name="Armbrust E.V."/>
            <person name="Aves S.J."/>
            <person name="Beiko R.G."/>
            <person name="Coutinho P."/>
            <person name="Dacks J.B."/>
            <person name="Durnford D.G."/>
            <person name="Fast N.M."/>
            <person name="Green B.R."/>
            <person name="Grisdale C."/>
            <person name="Hempe F."/>
            <person name="Henrissat B."/>
            <person name="Hoppner M.P."/>
            <person name="Ishida K.-I."/>
            <person name="Kim E."/>
            <person name="Koreny L."/>
            <person name="Kroth P.G."/>
            <person name="Liu Y."/>
            <person name="Malik S.-B."/>
            <person name="Maier U.G."/>
            <person name="McRose D."/>
            <person name="Mock T."/>
            <person name="Neilson J.A."/>
            <person name="Onodera N.T."/>
            <person name="Poole A.M."/>
            <person name="Pritham E.J."/>
            <person name="Richards T.A."/>
            <person name="Rocap G."/>
            <person name="Roy S.W."/>
            <person name="Sarai C."/>
            <person name="Schaack S."/>
            <person name="Shirato S."/>
            <person name="Slamovits C.H."/>
            <person name="Spencer D.F."/>
            <person name="Suzuki S."/>
            <person name="Worden A.Z."/>
            <person name="Zauner S."/>
            <person name="Barry K."/>
            <person name="Bell C."/>
            <person name="Bharti A.K."/>
            <person name="Crow J.A."/>
            <person name="Grimwood J."/>
            <person name="Kramer R."/>
            <person name="Lindquist E."/>
            <person name="Lucas S."/>
            <person name="Salamov A."/>
            <person name="McFadden G.I."/>
            <person name="Lane C.E."/>
            <person name="Keeling P.J."/>
            <person name="Gray M.W."/>
            <person name="Grigoriev I.V."/>
            <person name="Archibald J.M."/>
        </authorList>
    </citation>
    <scope>NUCLEOTIDE SEQUENCE</scope>
    <source>
        <strain evidence="5">CCMP2712</strain>
    </source>
</reference>
<feature type="region of interest" description="Disordered" evidence="2">
    <location>
        <begin position="861"/>
        <end position="881"/>
    </location>
</feature>
<dbReference type="Proteomes" id="UP000011087">
    <property type="component" value="Unassembled WGS sequence"/>
</dbReference>
<gene>
    <name evidence="3" type="ORF">GUITHDRAFT_104513</name>
</gene>
<feature type="compositionally biased region" description="Polar residues" evidence="2">
    <location>
        <begin position="868"/>
        <end position="879"/>
    </location>
</feature>
<accession>L1JLV6</accession>
<organism evidence="3">
    <name type="scientific">Guillardia theta (strain CCMP2712)</name>
    <name type="common">Cryptophyte</name>
    <dbReference type="NCBI Taxonomy" id="905079"/>
    <lineage>
        <taxon>Eukaryota</taxon>
        <taxon>Cryptophyceae</taxon>
        <taxon>Pyrenomonadales</taxon>
        <taxon>Geminigeraceae</taxon>
        <taxon>Guillardia</taxon>
    </lineage>
</organism>
<dbReference type="AlphaFoldDB" id="L1JLV6"/>
<name>L1JLV6_GUITC</name>
<dbReference type="KEGG" id="gtt:GUITHDRAFT_104513"/>
<dbReference type="EnsemblProtists" id="EKX49551">
    <property type="protein sequence ID" value="EKX49551"/>
    <property type="gene ID" value="GUITHDRAFT_104513"/>
</dbReference>
<dbReference type="PaxDb" id="55529-EKX49551"/>
<dbReference type="GeneID" id="17306419"/>
<reference evidence="4" key="3">
    <citation type="submission" date="2016-03" db="UniProtKB">
        <authorList>
            <consortium name="EnsemblProtists"/>
        </authorList>
    </citation>
    <scope>IDENTIFICATION</scope>
</reference>
<feature type="compositionally biased region" description="Polar residues" evidence="2">
    <location>
        <begin position="96"/>
        <end position="114"/>
    </location>
</feature>
<dbReference type="HOGENOM" id="CLU_265429_0_0_1"/>
<keyword evidence="5" id="KW-1185">Reference proteome</keyword>
<protein>
    <submittedName>
        <fullName evidence="3 4">Uncharacterized protein</fullName>
    </submittedName>
</protein>